<evidence type="ECO:0000256" key="2">
    <source>
        <dbReference type="ARBA" id="ARBA00004922"/>
    </source>
</evidence>
<keyword evidence="9" id="KW-0735">Signal-anchor</keyword>
<dbReference type="CDD" id="cd04188">
    <property type="entry name" value="DPG_synthase"/>
    <property type="match status" value="1"/>
</dbReference>
<evidence type="ECO:0000256" key="10">
    <source>
        <dbReference type="ARBA" id="ARBA00022989"/>
    </source>
</evidence>
<keyword evidence="11" id="KW-0472">Membrane</keyword>
<comment type="catalytic activity">
    <reaction evidence="12">
        <text>a di-trans,poly-cis-dolichyl phosphate + UDP-alpha-D-glucose = a di-trans,poly-cis-dolichyl beta-D-glucosyl phosphate + UDP</text>
        <dbReference type="Rhea" id="RHEA:15401"/>
        <dbReference type="Rhea" id="RHEA-COMP:19498"/>
        <dbReference type="Rhea" id="RHEA-COMP:19502"/>
        <dbReference type="ChEBI" id="CHEBI:57525"/>
        <dbReference type="ChEBI" id="CHEBI:57683"/>
        <dbReference type="ChEBI" id="CHEBI:58223"/>
        <dbReference type="ChEBI" id="CHEBI:58885"/>
        <dbReference type="EC" id="2.4.1.117"/>
    </reaction>
    <physiologicalReaction direction="left-to-right" evidence="12">
        <dbReference type="Rhea" id="RHEA:15402"/>
    </physiologicalReaction>
</comment>
<accession>A0A6A0GZD9</accession>
<evidence type="ECO:0000256" key="8">
    <source>
        <dbReference type="ARBA" id="ARBA00022824"/>
    </source>
</evidence>
<evidence type="ECO:0000256" key="5">
    <source>
        <dbReference type="ARBA" id="ARBA00022676"/>
    </source>
</evidence>
<keyword evidence="5" id="KW-0328">Glycosyltransferase</keyword>
<dbReference type="PANTHER" id="PTHR10859:SF91">
    <property type="entry name" value="DOLICHYL-PHOSPHATE BETA-GLUCOSYLTRANSFERASE"/>
    <property type="match status" value="1"/>
</dbReference>
<proteinExistence type="inferred from homology"/>
<dbReference type="OrthoDB" id="3784at2759"/>
<comment type="pathway">
    <text evidence="2">Protein modification; protein glycosylation.</text>
</comment>
<keyword evidence="6" id="KW-0808">Transferase</keyword>
<evidence type="ECO:0000256" key="11">
    <source>
        <dbReference type="ARBA" id="ARBA00023136"/>
    </source>
</evidence>
<dbReference type="InterPro" id="IPR029044">
    <property type="entry name" value="Nucleotide-diphossugar_trans"/>
</dbReference>
<organism evidence="14">
    <name type="scientific">Hyalella azteca</name>
    <name type="common">Amphipod</name>
    <dbReference type="NCBI Taxonomy" id="294128"/>
    <lineage>
        <taxon>Eukaryota</taxon>
        <taxon>Metazoa</taxon>
        <taxon>Ecdysozoa</taxon>
        <taxon>Arthropoda</taxon>
        <taxon>Crustacea</taxon>
        <taxon>Multicrustacea</taxon>
        <taxon>Malacostraca</taxon>
        <taxon>Eumalacostraca</taxon>
        <taxon>Peracarida</taxon>
        <taxon>Amphipoda</taxon>
        <taxon>Senticaudata</taxon>
        <taxon>Talitrida</taxon>
        <taxon>Talitroidea</taxon>
        <taxon>Hyalellidae</taxon>
        <taxon>Hyalella</taxon>
    </lineage>
</organism>
<evidence type="ECO:0000256" key="3">
    <source>
        <dbReference type="ARBA" id="ARBA00006739"/>
    </source>
</evidence>
<evidence type="ECO:0000259" key="13">
    <source>
        <dbReference type="Pfam" id="PF00535"/>
    </source>
</evidence>
<name>A0A6A0GZD9_HYAAZ</name>
<keyword evidence="10" id="KW-1133">Transmembrane helix</keyword>
<dbReference type="PANTHER" id="PTHR10859">
    <property type="entry name" value="GLYCOSYL TRANSFERASE"/>
    <property type="match status" value="1"/>
</dbReference>
<evidence type="ECO:0000256" key="12">
    <source>
        <dbReference type="ARBA" id="ARBA00045097"/>
    </source>
</evidence>
<evidence type="ECO:0000256" key="7">
    <source>
        <dbReference type="ARBA" id="ARBA00022692"/>
    </source>
</evidence>
<dbReference type="Pfam" id="PF00535">
    <property type="entry name" value="Glycos_transf_2"/>
    <property type="match status" value="1"/>
</dbReference>
<dbReference type="SUPFAM" id="SSF53448">
    <property type="entry name" value="Nucleotide-diphospho-sugar transferases"/>
    <property type="match status" value="1"/>
</dbReference>
<comment type="subcellular location">
    <subcellularLocation>
        <location evidence="1">Endoplasmic reticulum membrane</location>
        <topology evidence="1">Single-pass membrane protein</topology>
    </subcellularLocation>
</comment>
<reference evidence="14" key="2">
    <citation type="journal article" date="2018" name="Environ. Sci. Technol.">
        <title>The Toxicogenome of Hyalella azteca: A Model for Sediment Ecotoxicology and Evolutionary Toxicology.</title>
        <authorList>
            <person name="Poynton H.C."/>
            <person name="Hasenbein S."/>
            <person name="Benoit J.B."/>
            <person name="Sepulveda M.S."/>
            <person name="Poelchau M.F."/>
            <person name="Hughes D.S.T."/>
            <person name="Murali S.C."/>
            <person name="Chen S."/>
            <person name="Glastad K.M."/>
            <person name="Goodisman M.A.D."/>
            <person name="Werren J.H."/>
            <person name="Vineis J.H."/>
            <person name="Bowen J.L."/>
            <person name="Friedrich M."/>
            <person name="Jones J."/>
            <person name="Robertson H.M."/>
            <person name="Feyereisen R."/>
            <person name="Mechler-Hickson A."/>
            <person name="Mathers N."/>
            <person name="Lee C.E."/>
            <person name="Colbourne J.K."/>
            <person name="Biales A."/>
            <person name="Johnston J.S."/>
            <person name="Wellborn G.A."/>
            <person name="Rosendale A.J."/>
            <person name="Cridge A.G."/>
            <person name="Munoz-Torres M.C."/>
            <person name="Bain P.A."/>
            <person name="Manny A.R."/>
            <person name="Major K.M."/>
            <person name="Lambert F.N."/>
            <person name="Vulpe C.D."/>
            <person name="Tuck P."/>
            <person name="Blalock B.J."/>
            <person name="Lin Y.Y."/>
            <person name="Smith M.E."/>
            <person name="Ochoa-Acuna H."/>
            <person name="Chen M.M."/>
            <person name="Childers C.P."/>
            <person name="Qu J."/>
            <person name="Dugan S."/>
            <person name="Lee S.L."/>
            <person name="Chao H."/>
            <person name="Dinh H."/>
            <person name="Han Y."/>
            <person name="Doddapaneni H."/>
            <person name="Worley K.C."/>
            <person name="Muzny D.M."/>
            <person name="Gibbs R.A."/>
            <person name="Richards S."/>
        </authorList>
    </citation>
    <scope>NUCLEOTIDE SEQUENCE</scope>
    <source>
        <strain evidence="14">HAZT.00-mixed</strain>
        <tissue evidence="14">Whole organism</tissue>
    </source>
</reference>
<dbReference type="EC" id="2.4.1.117" evidence="4"/>
<reference evidence="14" key="1">
    <citation type="submission" date="2014-08" db="EMBL/GenBank/DDBJ databases">
        <authorList>
            <person name="Murali S."/>
            <person name="Richards S."/>
            <person name="Bandaranaike D."/>
            <person name="Bellair M."/>
            <person name="Blankenburg K."/>
            <person name="Chao H."/>
            <person name="Dinh H."/>
            <person name="Doddapaneni H."/>
            <person name="Dugan-Rocha S."/>
            <person name="Elkadiri S."/>
            <person name="Gnanaolivu R."/>
            <person name="Hughes D."/>
            <person name="Lee S."/>
            <person name="Li M."/>
            <person name="Ming W."/>
            <person name="Munidasa M."/>
            <person name="Muniz J."/>
            <person name="Nguyen L."/>
            <person name="Osuji N."/>
            <person name="Pu L.-L."/>
            <person name="Puazo M."/>
            <person name="Skinner E."/>
            <person name="Qu C."/>
            <person name="Quiroz J."/>
            <person name="Raj R."/>
            <person name="Weissenberger G."/>
            <person name="Xin Y."/>
            <person name="Zou X."/>
            <person name="Han Y."/>
            <person name="Worley K."/>
            <person name="Muzny D."/>
            <person name="Gibbs R."/>
        </authorList>
    </citation>
    <scope>NUCLEOTIDE SEQUENCE</scope>
    <source>
        <strain evidence="14">HAZT.00-mixed</strain>
        <tissue evidence="14">Whole organism</tissue>
    </source>
</reference>
<protein>
    <recommendedName>
        <fullName evidence="4">dolichyl-phosphate beta-glucosyltransferase</fullName>
        <ecNumber evidence="4">2.4.1.117</ecNumber>
    </recommendedName>
</protein>
<dbReference type="GO" id="GO:0006487">
    <property type="term" value="P:protein N-linked glycosylation"/>
    <property type="evidence" value="ECO:0007669"/>
    <property type="project" value="TreeGrafter"/>
</dbReference>
<keyword evidence="7" id="KW-0812">Transmembrane</keyword>
<feature type="domain" description="Glycosyltransferase 2-like" evidence="13">
    <location>
        <begin position="51"/>
        <end position="162"/>
    </location>
</feature>
<evidence type="ECO:0000256" key="6">
    <source>
        <dbReference type="ARBA" id="ARBA00022679"/>
    </source>
</evidence>
<sequence length="419" mass="46771">MFPQPLCAVLLLTSHKYADLTDSPCERTYSDGTKLLPFPSLVKDDPSLTLSVVVPAYNEELRLPEMLDECLEYLTERRDGDHKFSFEVIVVDDGSTDATCDVVARYTQRYGADTVRCLKLSRNRGKGGAVRMGVLRARGSLILFADADGATKFPDLAKLEASIAQLCPGGRQNMEHPEEYWCSLIPLLPKGVVDLGASVAVVCGSRAHLEKDSVAHRSLFRTLLMYGFHSLVWLFTVRDVRDTQCGFKLLTRRAARIIFQNLHIERWAFDVEMLVIAQKLGIPISEVAVRWTEIDGRCFLLCYYSLNFLNGALKCACCAGSKVCVLCRLKSVRVVQALKSKVCVLCRLKSSKVCVLRRLLKCACCAGSKVCMFALVIYCTCCAGSKVTPVLSWLEMGIDLVLIWLRYRIGAWRINPSLQ</sequence>
<dbReference type="GO" id="GO:0005789">
    <property type="term" value="C:endoplasmic reticulum membrane"/>
    <property type="evidence" value="ECO:0007669"/>
    <property type="project" value="UniProtKB-SubCell"/>
</dbReference>
<evidence type="ECO:0000313" key="14">
    <source>
        <dbReference type="EMBL" id="KAA0193555.1"/>
    </source>
</evidence>
<dbReference type="Gene3D" id="3.90.550.10">
    <property type="entry name" value="Spore Coat Polysaccharide Biosynthesis Protein SpsA, Chain A"/>
    <property type="match status" value="1"/>
</dbReference>
<dbReference type="GO" id="GO:0004581">
    <property type="term" value="F:dolichyl-phosphate beta-glucosyltransferase activity"/>
    <property type="evidence" value="ECO:0007669"/>
    <property type="project" value="UniProtKB-EC"/>
</dbReference>
<dbReference type="InterPro" id="IPR035518">
    <property type="entry name" value="DPG_synthase"/>
</dbReference>
<gene>
    <name evidence="14" type="ORF">HAZT_HAZT000923</name>
</gene>
<comment type="similarity">
    <text evidence="3">Belongs to the glycosyltransferase 2 family.</text>
</comment>
<evidence type="ECO:0000256" key="1">
    <source>
        <dbReference type="ARBA" id="ARBA00004389"/>
    </source>
</evidence>
<dbReference type="AlphaFoldDB" id="A0A6A0GZD9"/>
<dbReference type="InterPro" id="IPR001173">
    <property type="entry name" value="Glyco_trans_2-like"/>
</dbReference>
<evidence type="ECO:0000256" key="4">
    <source>
        <dbReference type="ARBA" id="ARBA00012583"/>
    </source>
</evidence>
<dbReference type="EMBL" id="JQDR03010907">
    <property type="protein sequence ID" value="KAA0193555.1"/>
    <property type="molecule type" value="Genomic_DNA"/>
</dbReference>
<keyword evidence="8" id="KW-0256">Endoplasmic reticulum</keyword>
<reference evidence="14" key="3">
    <citation type="submission" date="2019-06" db="EMBL/GenBank/DDBJ databases">
        <authorList>
            <person name="Poynton C."/>
            <person name="Hasenbein S."/>
            <person name="Benoit J.B."/>
            <person name="Sepulveda M.S."/>
            <person name="Poelchau M.F."/>
            <person name="Murali S.C."/>
            <person name="Chen S."/>
            <person name="Glastad K.M."/>
            <person name="Werren J.H."/>
            <person name="Vineis J.H."/>
            <person name="Bowen J.L."/>
            <person name="Friedrich M."/>
            <person name="Jones J."/>
            <person name="Robertson H.M."/>
            <person name="Feyereisen R."/>
            <person name="Mechler-Hickson A."/>
            <person name="Mathers N."/>
            <person name="Lee C.E."/>
            <person name="Colbourne J.K."/>
            <person name="Biales A."/>
            <person name="Johnston J.S."/>
            <person name="Wellborn G.A."/>
            <person name="Rosendale A.J."/>
            <person name="Cridge A.G."/>
            <person name="Munoz-Torres M.C."/>
            <person name="Bain P.A."/>
            <person name="Manny A.R."/>
            <person name="Major K.M."/>
            <person name="Lambert F.N."/>
            <person name="Vulpe C.D."/>
            <person name="Tuck P."/>
            <person name="Blalock B.J."/>
            <person name="Lin Y.-Y."/>
            <person name="Smith M.E."/>
            <person name="Ochoa-Acuna H."/>
            <person name="Chen M.-J.M."/>
            <person name="Childers C.P."/>
            <person name="Qu J."/>
            <person name="Dugan S."/>
            <person name="Lee S.L."/>
            <person name="Chao H."/>
            <person name="Dinh H."/>
            <person name="Han Y."/>
            <person name="Doddapaneni H."/>
            <person name="Worley K.C."/>
            <person name="Muzny D.M."/>
            <person name="Gibbs R.A."/>
            <person name="Richards S."/>
        </authorList>
    </citation>
    <scope>NUCLEOTIDE SEQUENCE</scope>
    <source>
        <strain evidence="14">HAZT.00-mixed</strain>
        <tissue evidence="14">Whole organism</tissue>
    </source>
</reference>
<evidence type="ECO:0000256" key="9">
    <source>
        <dbReference type="ARBA" id="ARBA00022968"/>
    </source>
</evidence>
<dbReference type="Proteomes" id="UP000711488">
    <property type="component" value="Unassembled WGS sequence"/>
</dbReference>
<comment type="caution">
    <text evidence="14">The sequence shown here is derived from an EMBL/GenBank/DDBJ whole genome shotgun (WGS) entry which is preliminary data.</text>
</comment>